<gene>
    <name evidence="2" type="ORF">PG986_011342</name>
</gene>
<dbReference type="EMBL" id="JAQQWE010000007">
    <property type="protein sequence ID" value="KAK7947021.1"/>
    <property type="molecule type" value="Genomic_DNA"/>
</dbReference>
<dbReference type="RefSeq" id="XP_066697055.1">
    <property type="nucleotide sequence ID" value="XM_066847564.1"/>
</dbReference>
<comment type="caution">
    <text evidence="2">The sequence shown here is derived from an EMBL/GenBank/DDBJ whole genome shotgun (WGS) entry which is preliminary data.</text>
</comment>
<feature type="transmembrane region" description="Helical" evidence="1">
    <location>
        <begin position="30"/>
        <end position="54"/>
    </location>
</feature>
<keyword evidence="1" id="KW-0472">Membrane</keyword>
<accession>A0ABR1Q5B5</accession>
<keyword evidence="3" id="KW-1185">Reference proteome</keyword>
<sequence>MDPSDLPLPLTSRRPAYGIYFEPEPQYAKVSAIVVSVLTSSACASFFLLPAIYFDSYLFVMPSAVLHFSFSLDEYHSLGEAATLPCLLAYLSSKAPYSLAG</sequence>
<name>A0ABR1Q5B5_9PEZI</name>
<proteinExistence type="predicted"/>
<keyword evidence="1" id="KW-0812">Transmembrane</keyword>
<dbReference type="Proteomes" id="UP001391051">
    <property type="component" value="Unassembled WGS sequence"/>
</dbReference>
<dbReference type="GeneID" id="92080626"/>
<organism evidence="2 3">
    <name type="scientific">Apiospora aurea</name>
    <dbReference type="NCBI Taxonomy" id="335848"/>
    <lineage>
        <taxon>Eukaryota</taxon>
        <taxon>Fungi</taxon>
        <taxon>Dikarya</taxon>
        <taxon>Ascomycota</taxon>
        <taxon>Pezizomycotina</taxon>
        <taxon>Sordariomycetes</taxon>
        <taxon>Xylariomycetidae</taxon>
        <taxon>Amphisphaeriales</taxon>
        <taxon>Apiosporaceae</taxon>
        <taxon>Apiospora</taxon>
    </lineage>
</organism>
<evidence type="ECO:0000313" key="3">
    <source>
        <dbReference type="Proteomes" id="UP001391051"/>
    </source>
</evidence>
<keyword evidence="1" id="KW-1133">Transmembrane helix</keyword>
<evidence type="ECO:0000256" key="1">
    <source>
        <dbReference type="SAM" id="Phobius"/>
    </source>
</evidence>
<evidence type="ECO:0000313" key="2">
    <source>
        <dbReference type="EMBL" id="KAK7947021.1"/>
    </source>
</evidence>
<protein>
    <submittedName>
        <fullName evidence="2">Uncharacterized protein</fullName>
    </submittedName>
</protein>
<reference evidence="2 3" key="1">
    <citation type="submission" date="2023-01" db="EMBL/GenBank/DDBJ databases">
        <title>Analysis of 21 Apiospora genomes using comparative genomics revels a genus with tremendous synthesis potential of carbohydrate active enzymes and secondary metabolites.</title>
        <authorList>
            <person name="Sorensen T."/>
        </authorList>
    </citation>
    <scope>NUCLEOTIDE SEQUENCE [LARGE SCALE GENOMIC DNA]</scope>
    <source>
        <strain evidence="2 3">CBS 24483</strain>
    </source>
</reference>